<evidence type="ECO:0000256" key="5">
    <source>
        <dbReference type="ARBA" id="ARBA00022630"/>
    </source>
</evidence>
<evidence type="ECO:0000256" key="4">
    <source>
        <dbReference type="ARBA" id="ARBA00012801"/>
    </source>
</evidence>
<reference evidence="10 11" key="1">
    <citation type="submission" date="2011-02" db="EMBL/GenBank/DDBJ databases">
        <title>The Genome Sequence of Sphaeroforma arctica JP610.</title>
        <authorList>
            <consortium name="The Broad Institute Genome Sequencing Platform"/>
            <person name="Russ C."/>
            <person name="Cuomo C."/>
            <person name="Young S.K."/>
            <person name="Zeng Q."/>
            <person name="Gargeya S."/>
            <person name="Alvarado L."/>
            <person name="Berlin A."/>
            <person name="Chapman S.B."/>
            <person name="Chen Z."/>
            <person name="Freedman E."/>
            <person name="Gellesch M."/>
            <person name="Goldberg J."/>
            <person name="Griggs A."/>
            <person name="Gujja S."/>
            <person name="Heilman E."/>
            <person name="Heiman D."/>
            <person name="Howarth C."/>
            <person name="Mehta T."/>
            <person name="Neiman D."/>
            <person name="Pearson M."/>
            <person name="Roberts A."/>
            <person name="Saif S."/>
            <person name="Shea T."/>
            <person name="Shenoy N."/>
            <person name="Sisk P."/>
            <person name="Stolte C."/>
            <person name="Sykes S."/>
            <person name="White J."/>
            <person name="Yandava C."/>
            <person name="Burger G."/>
            <person name="Gray M.W."/>
            <person name="Holland P.W.H."/>
            <person name="King N."/>
            <person name="Lang F.B.F."/>
            <person name="Roger A.J."/>
            <person name="Ruiz-Trillo I."/>
            <person name="Haas B."/>
            <person name="Nusbaum C."/>
            <person name="Birren B."/>
        </authorList>
    </citation>
    <scope>NUCLEOTIDE SEQUENCE [LARGE SCALE GENOMIC DNA]</scope>
    <source>
        <strain evidence="10 11">JP610</strain>
    </source>
</reference>
<dbReference type="eggNOG" id="KOG2586">
    <property type="taxonomic scope" value="Eukaryota"/>
</dbReference>
<dbReference type="Pfam" id="PF01243">
    <property type="entry name" value="PNPOx_N"/>
    <property type="match status" value="1"/>
</dbReference>
<feature type="domain" description="Pyridoxamine 5'-phosphate oxidase N-terminal" evidence="8">
    <location>
        <begin position="23"/>
        <end position="171"/>
    </location>
</feature>
<dbReference type="Proteomes" id="UP000054560">
    <property type="component" value="Unassembled WGS sequence"/>
</dbReference>
<dbReference type="RefSeq" id="XP_014156129.1">
    <property type="nucleotide sequence ID" value="XM_014300654.1"/>
</dbReference>
<evidence type="ECO:0000256" key="1">
    <source>
        <dbReference type="ARBA" id="ARBA00001917"/>
    </source>
</evidence>
<dbReference type="GO" id="GO:0004733">
    <property type="term" value="F:pyridoxamine phosphate oxidase activity"/>
    <property type="evidence" value="ECO:0007669"/>
    <property type="project" value="UniProtKB-EC"/>
</dbReference>
<evidence type="ECO:0000259" key="8">
    <source>
        <dbReference type="Pfam" id="PF01243"/>
    </source>
</evidence>
<evidence type="ECO:0000256" key="6">
    <source>
        <dbReference type="ARBA" id="ARBA00022643"/>
    </source>
</evidence>
<comment type="pathway">
    <text evidence="3">Cofactor metabolism; pyridoxal 5'-phosphate salvage; pyridoxal 5'-phosphate from pyridoxine 5'-phosphate: step 1/1.</text>
</comment>
<dbReference type="EMBL" id="KQ241948">
    <property type="protein sequence ID" value="KNC82227.1"/>
    <property type="molecule type" value="Genomic_DNA"/>
</dbReference>
<evidence type="ECO:0000256" key="7">
    <source>
        <dbReference type="ARBA" id="ARBA00023002"/>
    </source>
</evidence>
<dbReference type="PANTHER" id="PTHR10851:SF0">
    <property type="entry name" value="PYRIDOXINE-5'-PHOSPHATE OXIDASE"/>
    <property type="match status" value="1"/>
</dbReference>
<keyword evidence="6" id="KW-0288">FMN</keyword>
<evidence type="ECO:0000256" key="2">
    <source>
        <dbReference type="ARBA" id="ARBA00004738"/>
    </source>
</evidence>
<dbReference type="NCBIfam" id="NF004231">
    <property type="entry name" value="PRK05679.1"/>
    <property type="match status" value="1"/>
</dbReference>
<evidence type="ECO:0000259" key="9">
    <source>
        <dbReference type="Pfam" id="PF10590"/>
    </source>
</evidence>
<dbReference type="Gene3D" id="2.30.110.10">
    <property type="entry name" value="Electron Transport, Fmn-binding Protein, Chain A"/>
    <property type="match status" value="1"/>
</dbReference>
<proteinExistence type="predicted"/>
<dbReference type="EC" id="1.4.3.5" evidence="4"/>
<keyword evidence="7" id="KW-0560">Oxidoreductase</keyword>
<evidence type="ECO:0000256" key="3">
    <source>
        <dbReference type="ARBA" id="ARBA00005037"/>
    </source>
</evidence>
<dbReference type="InterPro" id="IPR019576">
    <property type="entry name" value="Pyridoxamine_oxidase_dimer_C"/>
</dbReference>
<dbReference type="OrthoDB" id="303614at2759"/>
<dbReference type="InterPro" id="IPR011576">
    <property type="entry name" value="Pyridox_Oxase_N"/>
</dbReference>
<dbReference type="UniPathway" id="UPA01068">
    <property type="reaction ID" value="UER00304"/>
</dbReference>
<dbReference type="SUPFAM" id="SSF50475">
    <property type="entry name" value="FMN-binding split barrel"/>
    <property type="match status" value="1"/>
</dbReference>
<name>A0A0L0FZH0_9EUKA</name>
<gene>
    <name evidence="10" type="ORF">SARC_05492</name>
</gene>
<dbReference type="Pfam" id="PF10590">
    <property type="entry name" value="PNP_phzG_C"/>
    <property type="match status" value="1"/>
</dbReference>
<dbReference type="InterPro" id="IPR012349">
    <property type="entry name" value="Split_barrel_FMN-bd"/>
</dbReference>
<comment type="cofactor">
    <cofactor evidence="1">
        <name>FMN</name>
        <dbReference type="ChEBI" id="CHEBI:58210"/>
    </cofactor>
</comment>
<dbReference type="AlphaFoldDB" id="A0A0L0FZH0"/>
<accession>A0A0L0FZH0</accession>
<dbReference type="PANTHER" id="PTHR10851">
    <property type="entry name" value="PYRIDOXINE-5-PHOSPHATE OXIDASE"/>
    <property type="match status" value="1"/>
</dbReference>
<protein>
    <recommendedName>
        <fullName evidence="4">pyridoxal 5'-phosphate synthase</fullName>
        <ecNumber evidence="4">1.4.3.5</ecNumber>
    </recommendedName>
</protein>
<dbReference type="GO" id="GO:0010181">
    <property type="term" value="F:FMN binding"/>
    <property type="evidence" value="ECO:0007669"/>
    <property type="project" value="InterPro"/>
</dbReference>
<organism evidence="10 11">
    <name type="scientific">Sphaeroforma arctica JP610</name>
    <dbReference type="NCBI Taxonomy" id="667725"/>
    <lineage>
        <taxon>Eukaryota</taxon>
        <taxon>Ichthyosporea</taxon>
        <taxon>Ichthyophonida</taxon>
        <taxon>Sphaeroforma</taxon>
    </lineage>
</organism>
<dbReference type="GeneID" id="25905996"/>
<dbReference type="GO" id="GO:0008615">
    <property type="term" value="P:pyridoxine biosynthetic process"/>
    <property type="evidence" value="ECO:0007669"/>
    <property type="project" value="InterPro"/>
</dbReference>
<feature type="domain" description="Pyridoxine 5'-phosphate oxidase dimerisation C-terminal" evidence="9">
    <location>
        <begin position="182"/>
        <end position="225"/>
    </location>
</feature>
<dbReference type="PIRSF" id="PIRSF000190">
    <property type="entry name" value="Pyd_amn-ph_oxd"/>
    <property type="match status" value="1"/>
</dbReference>
<sequence>MTDDRDGIFSGDCPVGIVRRWLAEAVETEPEEANAIALATVDSTGLPNVRMVLLKEIEDNAFIFYTNYTSKKAQEIDEPSSGDRGISLTIGDSVIPNSSSSACKAAFVMHWKSLHRQVRVRGLVSKVESEKSEAYFASRARDSRVGAWASYQSQPLRCRDDIEARIKEISDTHKEINRPNFWGGYRIKPLEIELWANGPNRVHDRFQWRRDDIVDRHWRVQRLNP</sequence>
<keyword evidence="5" id="KW-0285">Flavoprotein</keyword>
<evidence type="ECO:0000313" key="11">
    <source>
        <dbReference type="Proteomes" id="UP000054560"/>
    </source>
</evidence>
<keyword evidence="11" id="KW-1185">Reference proteome</keyword>
<dbReference type="STRING" id="667725.A0A0L0FZH0"/>
<evidence type="ECO:0000313" key="10">
    <source>
        <dbReference type="EMBL" id="KNC82227.1"/>
    </source>
</evidence>
<comment type="pathway">
    <text evidence="2">Cofactor metabolism; pyridoxal 5'-phosphate salvage; pyridoxal 5'-phosphate from pyridoxamine 5'-phosphate: step 1/1.</text>
</comment>
<dbReference type="InterPro" id="IPR000659">
    <property type="entry name" value="Pyridox_Oxase"/>
</dbReference>